<dbReference type="Pfam" id="PF25540">
    <property type="entry name" value="DUF7923"/>
    <property type="match status" value="1"/>
</dbReference>
<evidence type="ECO:0008006" key="6">
    <source>
        <dbReference type="Google" id="ProtNLM"/>
    </source>
</evidence>
<feature type="compositionally biased region" description="Pro residues" evidence="1">
    <location>
        <begin position="291"/>
        <end position="308"/>
    </location>
</feature>
<dbReference type="Proteomes" id="UP000829685">
    <property type="component" value="Unassembled WGS sequence"/>
</dbReference>
<dbReference type="Pfam" id="PF25543">
    <property type="entry name" value="zf-CCCH_tandem"/>
    <property type="match status" value="1"/>
</dbReference>
<evidence type="ECO:0000259" key="3">
    <source>
        <dbReference type="Pfam" id="PF25543"/>
    </source>
</evidence>
<dbReference type="InterPro" id="IPR057654">
    <property type="entry name" value="Znf-CCCH_tandem"/>
</dbReference>
<sequence>MDLHAHAERCMADTNSILGEARNWMQDFLSADQQKNEVITALIKKLQDTEADIGQLKRDLSAEHKSRNGFQVEAELYHSQCKKLEQKIDDGSFIAVLIDGDGAKFADHFIRNPLEGGPRAAQALRQAVREHVMSEYPELDNEDIPILIRVYANLNDLAKSLRFSNVIDRDEDMKIFAEQLTNSRTEVDFVNVGRGKENADSKIRKMLSHYHKNLQCKKIFLACCHDNGYLHDLREYSDRAELNRKIVLVETTPAEPNFKMLGFPVTRFDGVFRTKGLDNETKHNFSMPVKPVQPPEPRPAPSLPPPVRQPSVPQNPLDAHRVASSSPDQQQQQLQQQLQQQQPQQQPFSSAPNNDPHGGSASVASETETASRTPSVVNSGNGGTSVSYATAGGNTTNHQNISLQTAKSRKLPKTVLYNFEGSRIDPPTTHPANNPAQGTYKTKLEKISPNAFCNDHYLVGTCRRTSCDRVHNVDLTPQEVSIHRYKARTSVCPRGPECDDYDCYLSHHCLRDPRCTRGNACRFTNTEFGNLHLDTNEKLKPAYV</sequence>
<organism evidence="4 5">
    <name type="scientific">Neoarthrinium moseri</name>
    <dbReference type="NCBI Taxonomy" id="1658444"/>
    <lineage>
        <taxon>Eukaryota</taxon>
        <taxon>Fungi</taxon>
        <taxon>Dikarya</taxon>
        <taxon>Ascomycota</taxon>
        <taxon>Pezizomycotina</taxon>
        <taxon>Sordariomycetes</taxon>
        <taxon>Xylariomycetidae</taxon>
        <taxon>Amphisphaeriales</taxon>
        <taxon>Apiosporaceae</taxon>
        <taxon>Neoarthrinium</taxon>
    </lineage>
</organism>
<feature type="region of interest" description="Disordered" evidence="1">
    <location>
        <begin position="278"/>
        <end position="407"/>
    </location>
</feature>
<name>A0A9Q0AHS2_9PEZI</name>
<dbReference type="AlphaFoldDB" id="A0A9Q0AHS2"/>
<protein>
    <recommendedName>
        <fullName evidence="6">C3H1-type domain-containing protein</fullName>
    </recommendedName>
</protein>
<dbReference type="InterPro" id="IPR057683">
    <property type="entry name" value="DUF7923"/>
</dbReference>
<dbReference type="PANTHER" id="PTHR37543">
    <property type="entry name" value="CCCH ZINC FINGER DNA BINDING PROTEIN (AFU_ORTHOLOGUE AFUA_5G12760)"/>
    <property type="match status" value="1"/>
</dbReference>
<feature type="domain" description="DUF7923" evidence="2">
    <location>
        <begin position="90"/>
        <end position="272"/>
    </location>
</feature>
<feature type="compositionally biased region" description="Low complexity" evidence="1">
    <location>
        <begin position="329"/>
        <end position="347"/>
    </location>
</feature>
<evidence type="ECO:0000259" key="2">
    <source>
        <dbReference type="Pfam" id="PF25540"/>
    </source>
</evidence>
<feature type="compositionally biased region" description="Low complexity" evidence="1">
    <location>
        <begin position="360"/>
        <end position="371"/>
    </location>
</feature>
<evidence type="ECO:0000313" key="5">
    <source>
        <dbReference type="Proteomes" id="UP000829685"/>
    </source>
</evidence>
<reference evidence="4" key="1">
    <citation type="submission" date="2021-03" db="EMBL/GenBank/DDBJ databases">
        <title>Revisited historic fungal species revealed as producer of novel bioactive compounds through whole genome sequencing and comparative genomics.</title>
        <authorList>
            <person name="Vignolle G.A."/>
            <person name="Hochenegger N."/>
            <person name="Mach R.L."/>
            <person name="Mach-Aigner A.R."/>
            <person name="Javad Rahimi M."/>
            <person name="Salim K.A."/>
            <person name="Chan C.M."/>
            <person name="Lim L.B.L."/>
            <person name="Cai F."/>
            <person name="Druzhinina I.S."/>
            <person name="U'Ren J.M."/>
            <person name="Derntl C."/>
        </authorList>
    </citation>
    <scope>NUCLEOTIDE SEQUENCE</scope>
    <source>
        <strain evidence="4">TUCIM 5799</strain>
    </source>
</reference>
<evidence type="ECO:0000256" key="1">
    <source>
        <dbReference type="SAM" id="MobiDB-lite"/>
    </source>
</evidence>
<dbReference type="OrthoDB" id="2270193at2759"/>
<accession>A0A9Q0AHS2</accession>
<feature type="domain" description="Tandem CCCH zinc finger" evidence="3">
    <location>
        <begin position="484"/>
        <end position="525"/>
    </location>
</feature>
<feature type="compositionally biased region" description="Polar residues" evidence="1">
    <location>
        <begin position="372"/>
        <end position="406"/>
    </location>
</feature>
<evidence type="ECO:0000313" key="4">
    <source>
        <dbReference type="EMBL" id="KAI1857484.1"/>
    </source>
</evidence>
<dbReference type="PANTHER" id="PTHR37543:SF1">
    <property type="entry name" value="CCCH ZINC FINGER DNA BINDING PROTEIN (AFU_ORTHOLOGUE AFUA_5G12760)"/>
    <property type="match status" value="1"/>
</dbReference>
<gene>
    <name evidence="4" type="ORF">JX265_011219</name>
</gene>
<keyword evidence="5" id="KW-1185">Reference proteome</keyword>
<dbReference type="EMBL" id="JAFIMR010000040">
    <property type="protein sequence ID" value="KAI1857484.1"/>
    <property type="molecule type" value="Genomic_DNA"/>
</dbReference>
<proteinExistence type="predicted"/>
<comment type="caution">
    <text evidence="4">The sequence shown here is derived from an EMBL/GenBank/DDBJ whole genome shotgun (WGS) entry which is preliminary data.</text>
</comment>